<dbReference type="OrthoDB" id="9796077at2"/>
<name>A0A0W0SXN8_9GAMM</name>
<comment type="subcellular location">
    <subcellularLocation>
        <location evidence="1">Cytoplasm</location>
    </subcellularLocation>
</comment>
<dbReference type="RefSeq" id="WP_058496015.1">
    <property type="nucleotide sequence ID" value="NZ_CAAAIU010000013.1"/>
</dbReference>
<proteinExistence type="inferred from homology"/>
<dbReference type="InterPro" id="IPR003033">
    <property type="entry name" value="SCP2_sterol-bd_dom"/>
</dbReference>
<dbReference type="InterPro" id="IPR036527">
    <property type="entry name" value="SCP2_sterol-bd_dom_sf"/>
</dbReference>
<feature type="domain" description="SCP2" evidence="2">
    <location>
        <begin position="14"/>
        <end position="113"/>
    </location>
</feature>
<dbReference type="UniPathway" id="UPA00232"/>
<keyword evidence="4" id="KW-1185">Reference proteome</keyword>
<comment type="pathway">
    <text evidence="1">Cofactor biosynthesis; ubiquinone biosynthesis.</text>
</comment>
<dbReference type="Proteomes" id="UP000054736">
    <property type="component" value="Unassembled WGS sequence"/>
</dbReference>
<comment type="similarity">
    <text evidence="1">Belongs to the UbiJ family.</text>
</comment>
<protein>
    <recommendedName>
        <fullName evidence="1">Ubiquinone biosynthesis accessory factor UbiJ</fullName>
    </recommendedName>
</protein>
<reference evidence="3 4" key="1">
    <citation type="submission" date="2015-11" db="EMBL/GenBank/DDBJ databases">
        <title>Genomic analysis of 38 Legionella species identifies large and diverse effector repertoires.</title>
        <authorList>
            <person name="Burstein D."/>
            <person name="Amaro F."/>
            <person name="Zusman T."/>
            <person name="Lifshitz Z."/>
            <person name="Cohen O."/>
            <person name="Gilbert J.A."/>
            <person name="Pupko T."/>
            <person name="Shuman H.A."/>
            <person name="Segal G."/>
        </authorList>
    </citation>
    <scope>NUCLEOTIDE SEQUENCE [LARGE SCALE GENOMIC DNA]</scope>
    <source>
        <strain evidence="3 4">ATCC 700990</strain>
    </source>
</reference>
<gene>
    <name evidence="1" type="primary">ubiJ</name>
    <name evidence="3" type="ORF">Ldro_1745</name>
</gene>
<dbReference type="Pfam" id="PF02036">
    <property type="entry name" value="SCP2"/>
    <property type="match status" value="1"/>
</dbReference>
<evidence type="ECO:0000256" key="1">
    <source>
        <dbReference type="HAMAP-Rule" id="MF_02215"/>
    </source>
</evidence>
<evidence type="ECO:0000259" key="2">
    <source>
        <dbReference type="Pfam" id="PF02036"/>
    </source>
</evidence>
<sequence>MIKKYSLKALQKAINHALALDESMPAKISALHGKVLEIIVAPLGVNFYIAFQHEELQLLHDFDGRPDTIIHSSPLGLIRLSFLPASQARSLFNDKIRMSGDVELGQQVKKLFDELDIDWEGHLAHFTGDVVAHQIGSVFRQGLAFKKQLGDSLRHNLSDYLHEELRLFPPREEIEDFFNDIDKLALDVERLQAHINQLMADYEID</sequence>
<dbReference type="SUPFAM" id="SSF55718">
    <property type="entry name" value="SCP-like"/>
    <property type="match status" value="1"/>
</dbReference>
<accession>A0A0W0SXN8</accession>
<keyword evidence="1" id="KW-0831">Ubiquinone biosynthesis</keyword>
<dbReference type="EMBL" id="LNXY01000020">
    <property type="protein sequence ID" value="KTC88126.1"/>
    <property type="molecule type" value="Genomic_DNA"/>
</dbReference>
<keyword evidence="1" id="KW-0963">Cytoplasm</keyword>
<dbReference type="GO" id="GO:0006744">
    <property type="term" value="P:ubiquinone biosynthetic process"/>
    <property type="evidence" value="ECO:0007669"/>
    <property type="project" value="UniProtKB-UniRule"/>
</dbReference>
<dbReference type="InterPro" id="IPR038989">
    <property type="entry name" value="UbiJ"/>
</dbReference>
<evidence type="ECO:0000313" key="4">
    <source>
        <dbReference type="Proteomes" id="UP000054736"/>
    </source>
</evidence>
<organism evidence="3 4">
    <name type="scientific">Legionella drozanskii LLAP-1</name>
    <dbReference type="NCBI Taxonomy" id="1212489"/>
    <lineage>
        <taxon>Bacteria</taxon>
        <taxon>Pseudomonadati</taxon>
        <taxon>Pseudomonadota</taxon>
        <taxon>Gammaproteobacteria</taxon>
        <taxon>Legionellales</taxon>
        <taxon>Legionellaceae</taxon>
        <taxon>Legionella</taxon>
    </lineage>
</organism>
<dbReference type="PANTHER" id="PTHR38693:SF1">
    <property type="entry name" value="UBIQUINONE BIOSYNTHESIS ACCESSORY FACTOR UBIJ"/>
    <property type="match status" value="1"/>
</dbReference>
<evidence type="ECO:0000313" key="3">
    <source>
        <dbReference type="EMBL" id="KTC88126.1"/>
    </source>
</evidence>
<dbReference type="GO" id="GO:0005737">
    <property type="term" value="C:cytoplasm"/>
    <property type="evidence" value="ECO:0007669"/>
    <property type="project" value="UniProtKB-SubCell"/>
</dbReference>
<dbReference type="STRING" id="1212489.Ldro_1745"/>
<dbReference type="HAMAP" id="MF_02215">
    <property type="entry name" value="UbiJ"/>
    <property type="match status" value="1"/>
</dbReference>
<comment type="caution">
    <text evidence="3">The sequence shown here is derived from an EMBL/GenBank/DDBJ whole genome shotgun (WGS) entry which is preliminary data.</text>
</comment>
<comment type="function">
    <text evidence="1">Required for ubiquinone (coenzyme Q) biosynthesis. Binds hydrophobic ubiquinone biosynthetic intermediates via its SCP2 domain and is essential for the stability of the Ubi complex. May constitute a docking platform where Ubi enzymes assemble and access their SCP2-bound polyprenyl substrates.</text>
</comment>
<dbReference type="PATRIC" id="fig|1212489.4.peg.1847"/>
<dbReference type="PANTHER" id="PTHR38693">
    <property type="entry name" value="UBIQUINONE BIOSYNTHESIS PROTEIN UBIJ"/>
    <property type="match status" value="1"/>
</dbReference>
<dbReference type="AlphaFoldDB" id="A0A0W0SXN8"/>